<keyword evidence="1" id="KW-1133">Transmembrane helix</keyword>
<accession>A0AAD6YM76</accession>
<organism evidence="2 3">
    <name type="scientific">Mycena pura</name>
    <dbReference type="NCBI Taxonomy" id="153505"/>
    <lineage>
        <taxon>Eukaryota</taxon>
        <taxon>Fungi</taxon>
        <taxon>Dikarya</taxon>
        <taxon>Basidiomycota</taxon>
        <taxon>Agaricomycotina</taxon>
        <taxon>Agaricomycetes</taxon>
        <taxon>Agaricomycetidae</taxon>
        <taxon>Agaricales</taxon>
        <taxon>Marasmiineae</taxon>
        <taxon>Mycenaceae</taxon>
        <taxon>Mycena</taxon>
    </lineage>
</organism>
<proteinExistence type="predicted"/>
<evidence type="ECO:0000313" key="2">
    <source>
        <dbReference type="EMBL" id="KAJ7223422.1"/>
    </source>
</evidence>
<keyword evidence="3" id="KW-1185">Reference proteome</keyword>
<reference evidence="2" key="1">
    <citation type="submission" date="2023-03" db="EMBL/GenBank/DDBJ databases">
        <title>Massive genome expansion in bonnet fungi (Mycena s.s.) driven by repeated elements and novel gene families across ecological guilds.</title>
        <authorList>
            <consortium name="Lawrence Berkeley National Laboratory"/>
            <person name="Harder C.B."/>
            <person name="Miyauchi S."/>
            <person name="Viragh M."/>
            <person name="Kuo A."/>
            <person name="Thoen E."/>
            <person name="Andreopoulos B."/>
            <person name="Lu D."/>
            <person name="Skrede I."/>
            <person name="Drula E."/>
            <person name="Henrissat B."/>
            <person name="Morin E."/>
            <person name="Kohler A."/>
            <person name="Barry K."/>
            <person name="LaButti K."/>
            <person name="Morin E."/>
            <person name="Salamov A."/>
            <person name="Lipzen A."/>
            <person name="Mereny Z."/>
            <person name="Hegedus B."/>
            <person name="Baldrian P."/>
            <person name="Stursova M."/>
            <person name="Weitz H."/>
            <person name="Taylor A."/>
            <person name="Grigoriev I.V."/>
            <person name="Nagy L.G."/>
            <person name="Martin F."/>
            <person name="Kauserud H."/>
        </authorList>
    </citation>
    <scope>NUCLEOTIDE SEQUENCE</scope>
    <source>
        <strain evidence="2">9144</strain>
    </source>
</reference>
<dbReference type="EMBL" id="JARJCW010000006">
    <property type="protein sequence ID" value="KAJ7223422.1"/>
    <property type="molecule type" value="Genomic_DNA"/>
</dbReference>
<evidence type="ECO:0000256" key="1">
    <source>
        <dbReference type="SAM" id="Phobius"/>
    </source>
</evidence>
<feature type="transmembrane region" description="Helical" evidence="1">
    <location>
        <begin position="78"/>
        <end position="97"/>
    </location>
</feature>
<sequence>MPVSKYWSLDPTGTERSRAEDTKDLWIPGKIKVWGQSWDGSAYDGLRKFHRGKGFNPDSQDIARHLGYPPKPECLPRFLLDFHLFTLILTLSAFWFYDNIFV</sequence>
<gene>
    <name evidence="2" type="ORF">GGX14DRAFT_387741</name>
</gene>
<name>A0AAD6YM76_9AGAR</name>
<protein>
    <submittedName>
        <fullName evidence="2">Uncharacterized protein</fullName>
    </submittedName>
</protein>
<keyword evidence="1" id="KW-0472">Membrane</keyword>
<dbReference type="Proteomes" id="UP001219525">
    <property type="component" value="Unassembled WGS sequence"/>
</dbReference>
<keyword evidence="1" id="KW-0812">Transmembrane</keyword>
<dbReference type="AlphaFoldDB" id="A0AAD6YM76"/>
<evidence type="ECO:0000313" key="3">
    <source>
        <dbReference type="Proteomes" id="UP001219525"/>
    </source>
</evidence>
<comment type="caution">
    <text evidence="2">The sequence shown here is derived from an EMBL/GenBank/DDBJ whole genome shotgun (WGS) entry which is preliminary data.</text>
</comment>